<reference evidence="2" key="3">
    <citation type="submission" date="2025-09" db="UniProtKB">
        <authorList>
            <consortium name="Ensembl"/>
        </authorList>
    </citation>
    <scope>IDENTIFICATION</scope>
    <source>
        <strain evidence="2">17573</strain>
    </source>
</reference>
<sequence length="376" mass="41635">GQFRPHVRTRGPGQFRPRARTRGPGQFRPRARTRGPGQFRPHARTRGPGQFRPRARTRGPGQFRPHARTRGPGQFRPRARTRGPGQFRPHARTRGPGQFRPRARTRGPGQFRPHARTRGPGQFRPHARTRGPGQFRPRARTRGPGQFRPRARTRGPGSESAVAQIANALRQLRSQFKSEESQGTSPTGLHWLSYSASARTVPASVSDLASHRFRFRTDTQTQTDKWRRASSPISRSILADPLTRGMVGLGNPGSAPRCYAQTVCSPKKTTRVQSQSQAARIFTTSSNLVPPLHSIQEGPDQCVRLLFIARKLQGNKEILLAPALSVTLNGCLLIGDFPGGVCTGLREFRARGLRNVPSSFQNIQACSFLRNSALAT</sequence>
<dbReference type="Bgee" id="ENSMMUG00000058368">
    <property type="expression patterns" value="Expressed in spermatocyte and 20 other cell types or tissues"/>
</dbReference>
<name>A0A5F7ZLT6_MACMU</name>
<reference evidence="2" key="1">
    <citation type="submission" date="2019-01" db="EMBL/GenBank/DDBJ databases">
        <authorList>
            <person name="Graves T."/>
            <person name="Eichler E.E."/>
            <person name="Wilson R.K."/>
        </authorList>
    </citation>
    <scope>NUCLEOTIDE SEQUENCE [LARGE SCALE GENOMIC DNA]</scope>
    <source>
        <strain evidence="2">17573</strain>
    </source>
</reference>
<dbReference type="AlphaFoldDB" id="A0A5F7ZLT6"/>
<reference evidence="2" key="2">
    <citation type="submission" date="2025-08" db="UniProtKB">
        <authorList>
            <consortium name="Ensembl"/>
        </authorList>
    </citation>
    <scope>IDENTIFICATION</scope>
    <source>
        <strain evidence="2">17573</strain>
    </source>
</reference>
<dbReference type="GeneTree" id="ENSGT01140000286224"/>
<accession>A0A5F7ZLT6</accession>
<proteinExistence type="predicted"/>
<keyword evidence="3" id="KW-1185">Reference proteome</keyword>
<dbReference type="STRING" id="9544.ENSMMUP00000066140"/>
<dbReference type="OMA" id="TRGPGQF"/>
<dbReference type="Proteomes" id="UP000006718">
    <property type="component" value="Unassembled WGS sequence"/>
</dbReference>
<protein>
    <submittedName>
        <fullName evidence="2">Uncharacterized protein</fullName>
    </submittedName>
</protein>
<dbReference type="Ensembl" id="ENSMMUT00000095664.1">
    <property type="protein sequence ID" value="ENSMMUP00000066140.1"/>
    <property type="gene ID" value="ENSMMUG00000058368.1"/>
</dbReference>
<evidence type="ECO:0000313" key="3">
    <source>
        <dbReference type="Proteomes" id="UP000006718"/>
    </source>
</evidence>
<dbReference type="VEuPathDB" id="HostDB:ENSMMUG00000058368"/>
<evidence type="ECO:0000313" key="2">
    <source>
        <dbReference type="Ensembl" id="ENSMMUP00000066140.1"/>
    </source>
</evidence>
<organism evidence="2 3">
    <name type="scientific">Macaca mulatta</name>
    <name type="common">Rhesus macaque</name>
    <dbReference type="NCBI Taxonomy" id="9544"/>
    <lineage>
        <taxon>Eukaryota</taxon>
        <taxon>Metazoa</taxon>
        <taxon>Chordata</taxon>
        <taxon>Craniata</taxon>
        <taxon>Vertebrata</taxon>
        <taxon>Euteleostomi</taxon>
        <taxon>Mammalia</taxon>
        <taxon>Eutheria</taxon>
        <taxon>Euarchontoglires</taxon>
        <taxon>Primates</taxon>
        <taxon>Haplorrhini</taxon>
        <taxon>Catarrhini</taxon>
        <taxon>Cercopithecidae</taxon>
        <taxon>Cercopithecinae</taxon>
        <taxon>Macaca</taxon>
    </lineage>
</organism>
<evidence type="ECO:0000256" key="1">
    <source>
        <dbReference type="SAM" id="MobiDB-lite"/>
    </source>
</evidence>
<feature type="region of interest" description="Disordered" evidence="1">
    <location>
        <begin position="1"/>
        <end position="160"/>
    </location>
</feature>
<dbReference type="InParanoid" id="A0A5F7ZLT6"/>